<dbReference type="Pfam" id="PF14345">
    <property type="entry name" value="GDYXXLXY"/>
    <property type="match status" value="1"/>
</dbReference>
<gene>
    <name evidence="2" type="ORF">V2H45_03770</name>
</gene>
<evidence type="ECO:0000313" key="3">
    <source>
        <dbReference type="Proteomes" id="UP001333818"/>
    </source>
</evidence>
<dbReference type="AlphaFoldDB" id="A0AAW9PZ42"/>
<proteinExistence type="predicted"/>
<reference evidence="2" key="1">
    <citation type="submission" date="2024-01" db="EMBL/GenBank/DDBJ databases">
        <title>Bank of Algae and Cyanobacteria of the Azores (BACA) strain genomes.</title>
        <authorList>
            <person name="Luz R."/>
            <person name="Cordeiro R."/>
            <person name="Fonseca A."/>
            <person name="Goncalves V."/>
        </authorList>
    </citation>
    <scope>NUCLEOTIDE SEQUENCE</scope>
    <source>
        <strain evidence="2">BACA0141</strain>
    </source>
</reference>
<dbReference type="Proteomes" id="UP001333818">
    <property type="component" value="Unassembled WGS sequence"/>
</dbReference>
<comment type="caution">
    <text evidence="2">The sequence shown here is derived from an EMBL/GenBank/DDBJ whole genome shotgun (WGS) entry which is preliminary data.</text>
</comment>
<sequence length="230" mass="25897">MTSIPLSPETSGGNYPEENHPTQQPPKKLKGWRFWVPLALQSLLVISIAIPPLLTEQTGKTVVLQTAPVDPYDVMRGYSQSLSYDISRMDTLKKLPGWKDLPKQAYGDYPQDNTNFYVIMQAPNANGAIAVPPKPWQPIAIKPMTGNSNRGTFRPETLPPSQVAIRGRTKYASVEYGLEIYFMPEELRDRVNQEASQASFNKTSFVEIKVNAEGRAVPIRLWLGNKNYRF</sequence>
<protein>
    <submittedName>
        <fullName evidence="2">GDYXXLXY domain-containing protein</fullName>
    </submittedName>
</protein>
<dbReference type="InterPro" id="IPR025833">
    <property type="entry name" value="GDYXXLXY"/>
</dbReference>
<evidence type="ECO:0000313" key="2">
    <source>
        <dbReference type="EMBL" id="MEE3715861.1"/>
    </source>
</evidence>
<evidence type="ECO:0000256" key="1">
    <source>
        <dbReference type="SAM" id="MobiDB-lite"/>
    </source>
</evidence>
<organism evidence="2 3">
    <name type="scientific">Tumidithrix elongata BACA0141</name>
    <dbReference type="NCBI Taxonomy" id="2716417"/>
    <lineage>
        <taxon>Bacteria</taxon>
        <taxon>Bacillati</taxon>
        <taxon>Cyanobacteriota</taxon>
        <taxon>Cyanophyceae</taxon>
        <taxon>Pseudanabaenales</taxon>
        <taxon>Pseudanabaenaceae</taxon>
        <taxon>Tumidithrix</taxon>
        <taxon>Tumidithrix elongata</taxon>
    </lineage>
</organism>
<accession>A0AAW9PZ42</accession>
<name>A0AAW9PZ42_9CYAN</name>
<dbReference type="EMBL" id="JAZBJZ010000008">
    <property type="protein sequence ID" value="MEE3715861.1"/>
    <property type="molecule type" value="Genomic_DNA"/>
</dbReference>
<feature type="compositionally biased region" description="Polar residues" evidence="1">
    <location>
        <begin position="1"/>
        <end position="13"/>
    </location>
</feature>
<dbReference type="RefSeq" id="WP_330482285.1">
    <property type="nucleotide sequence ID" value="NZ_JAZBJZ010000008.1"/>
</dbReference>
<feature type="region of interest" description="Disordered" evidence="1">
    <location>
        <begin position="1"/>
        <end position="26"/>
    </location>
</feature>
<keyword evidence="3" id="KW-1185">Reference proteome</keyword>